<organism evidence="2 3">
    <name type="scientific">Leifsonia tongyongensis</name>
    <dbReference type="NCBI Taxonomy" id="1268043"/>
    <lineage>
        <taxon>Bacteria</taxon>
        <taxon>Bacillati</taxon>
        <taxon>Actinomycetota</taxon>
        <taxon>Actinomycetes</taxon>
        <taxon>Micrococcales</taxon>
        <taxon>Microbacteriaceae</taxon>
        <taxon>Leifsonia</taxon>
    </lineage>
</organism>
<feature type="domain" description="AB hydrolase-1" evidence="1">
    <location>
        <begin position="22"/>
        <end position="255"/>
    </location>
</feature>
<dbReference type="InterPro" id="IPR000073">
    <property type="entry name" value="AB_hydrolase_1"/>
</dbReference>
<dbReference type="Pfam" id="PF00561">
    <property type="entry name" value="Abhydrolase_1"/>
    <property type="match status" value="1"/>
</dbReference>
<dbReference type="AlphaFoldDB" id="A0A6L9XV28"/>
<dbReference type="GO" id="GO:0016020">
    <property type="term" value="C:membrane"/>
    <property type="evidence" value="ECO:0007669"/>
    <property type="project" value="TreeGrafter"/>
</dbReference>
<dbReference type="InterPro" id="IPR000639">
    <property type="entry name" value="Epox_hydrolase-like"/>
</dbReference>
<comment type="caution">
    <text evidence="2">The sequence shown here is derived from an EMBL/GenBank/DDBJ whole genome shotgun (WGS) entry which is preliminary data.</text>
</comment>
<dbReference type="PANTHER" id="PTHR43798:SF33">
    <property type="entry name" value="HYDROLASE, PUTATIVE (AFU_ORTHOLOGUE AFUA_2G14860)-RELATED"/>
    <property type="match status" value="1"/>
</dbReference>
<evidence type="ECO:0000313" key="3">
    <source>
        <dbReference type="Proteomes" id="UP000474967"/>
    </source>
</evidence>
<proteinExistence type="predicted"/>
<reference evidence="2 3" key="1">
    <citation type="journal article" date="2014" name="J. Microbiol.">
        <title>Diaminobutyricibacter tongyongensis gen. nov., sp. nov. and Homoserinibacter gongjuensis gen. nov., sp. nov. belong to the family Microbacteriaceae.</title>
        <authorList>
            <person name="Kim S.J."/>
            <person name="Ahn J.H."/>
            <person name="Weon H.Y."/>
            <person name="Hamada M."/>
            <person name="Suzuki K."/>
            <person name="Kwon S.W."/>
        </authorList>
    </citation>
    <scope>NUCLEOTIDE SEQUENCE [LARGE SCALE GENOMIC DNA]</scope>
    <source>
        <strain evidence="2 3">NBRC 108724</strain>
    </source>
</reference>
<dbReference type="PANTHER" id="PTHR43798">
    <property type="entry name" value="MONOACYLGLYCEROL LIPASE"/>
    <property type="match status" value="1"/>
</dbReference>
<sequence>MPTLEVPGASLYYETAGHISSPAVLLIHAGVATLRMWDPLVERLADDHFVVRFDTRGFGRTTTENVEFSDRQDARDLLDHLGVTQAVVVGCSRGGRIAIDLALESPERVIGLVTIGSGPSGFPEIELTDTEDALFDRCDEAYKAEDWHLLSRLTVELWTIGPTRSNDDLDPRFVEIAYELNRPNAEHAGEAPIAIPLDPPAFDRIVDIEIPALVTVGEFDLSEALAQQAYLLDAIPGADGYIFSDTAHLPSVEHPDEFADVLLGWMERNGL</sequence>
<dbReference type="PRINTS" id="PR00111">
    <property type="entry name" value="ABHYDROLASE"/>
</dbReference>
<dbReference type="PRINTS" id="PR00412">
    <property type="entry name" value="EPOXHYDRLASE"/>
</dbReference>
<keyword evidence="3" id="KW-1185">Reference proteome</keyword>
<dbReference type="SUPFAM" id="SSF53474">
    <property type="entry name" value="alpha/beta-Hydrolases"/>
    <property type="match status" value="1"/>
</dbReference>
<dbReference type="InterPro" id="IPR050266">
    <property type="entry name" value="AB_hydrolase_sf"/>
</dbReference>
<accession>A0A6L9XV28</accession>
<keyword evidence="2" id="KW-0378">Hydrolase</keyword>
<protein>
    <submittedName>
        <fullName evidence="2">Alpha/beta fold hydrolase</fullName>
    </submittedName>
</protein>
<dbReference type="EMBL" id="JAAGWY010000001">
    <property type="protein sequence ID" value="NEN04904.1"/>
    <property type="molecule type" value="Genomic_DNA"/>
</dbReference>
<dbReference type="GO" id="GO:0016787">
    <property type="term" value="F:hydrolase activity"/>
    <property type="evidence" value="ECO:0007669"/>
    <property type="project" value="UniProtKB-KW"/>
</dbReference>
<evidence type="ECO:0000313" key="2">
    <source>
        <dbReference type="EMBL" id="NEN04904.1"/>
    </source>
</evidence>
<dbReference type="Proteomes" id="UP000474967">
    <property type="component" value="Unassembled WGS sequence"/>
</dbReference>
<gene>
    <name evidence="2" type="ORF">G3T36_03375</name>
</gene>
<dbReference type="RefSeq" id="WP_163287987.1">
    <property type="nucleotide sequence ID" value="NZ_JAAGWY010000001.1"/>
</dbReference>
<evidence type="ECO:0000259" key="1">
    <source>
        <dbReference type="Pfam" id="PF00561"/>
    </source>
</evidence>
<dbReference type="Gene3D" id="3.40.50.1820">
    <property type="entry name" value="alpha/beta hydrolase"/>
    <property type="match status" value="1"/>
</dbReference>
<name>A0A6L9XV28_9MICO</name>
<dbReference type="InterPro" id="IPR029058">
    <property type="entry name" value="AB_hydrolase_fold"/>
</dbReference>